<keyword evidence="1" id="KW-0472">Membrane</keyword>
<dbReference type="AlphaFoldDB" id="A0A2G3DXD7"/>
<reference evidence="2 3" key="1">
    <citation type="submission" date="2017-10" db="EMBL/GenBank/DDBJ databases">
        <title>Resolving the taxonomy of Roseburia spp., Eubacterium rectale and Agathobacter spp. through phylogenomic analysis.</title>
        <authorList>
            <person name="Sheridan P.O."/>
            <person name="Walker A.W."/>
            <person name="Duncan S.H."/>
            <person name="Scott K.P."/>
            <person name="Toole P.W.O."/>
            <person name="Luis P."/>
            <person name="Flint H.J."/>
        </authorList>
    </citation>
    <scope>NUCLEOTIDE SEQUENCE [LARGE SCALE GENOMIC DNA]</scope>
    <source>
        <strain evidence="2 3">JK626</strain>
    </source>
</reference>
<organism evidence="2 3">
    <name type="scientific">Pseudobutyrivibrio ruminis</name>
    <dbReference type="NCBI Taxonomy" id="46206"/>
    <lineage>
        <taxon>Bacteria</taxon>
        <taxon>Bacillati</taxon>
        <taxon>Bacillota</taxon>
        <taxon>Clostridia</taxon>
        <taxon>Lachnospirales</taxon>
        <taxon>Lachnospiraceae</taxon>
        <taxon>Pseudobutyrivibrio</taxon>
    </lineage>
</organism>
<accession>A0A2G3DXD7</accession>
<gene>
    <name evidence="2" type="ORF">CSX01_03540</name>
</gene>
<keyword evidence="1" id="KW-1133">Transmembrane helix</keyword>
<comment type="caution">
    <text evidence="2">The sequence shown here is derived from an EMBL/GenBank/DDBJ whole genome shotgun (WGS) entry which is preliminary data.</text>
</comment>
<evidence type="ECO:0000313" key="2">
    <source>
        <dbReference type="EMBL" id="PHU35686.1"/>
    </source>
</evidence>
<dbReference type="EMBL" id="PDYF01000008">
    <property type="protein sequence ID" value="PHU35686.1"/>
    <property type="molecule type" value="Genomic_DNA"/>
</dbReference>
<protein>
    <submittedName>
        <fullName evidence="2">Uncharacterized protein</fullName>
    </submittedName>
</protein>
<sequence length="139" mass="15237">MTSLNEVSGQTEFLNTMSLILMIISVTFLVAAIVLWFVLKIPHSFKVLTGVGAGKSISKLKEGSKNGTAAYYVNTDVHASLNWNTSARLDNRVLPNEDDEGTVVLNEDTVLLSEDTVVLSNNDGFEINEDIIYTNGNRQ</sequence>
<keyword evidence="1" id="KW-0812">Transmembrane</keyword>
<evidence type="ECO:0000313" key="3">
    <source>
        <dbReference type="Proteomes" id="UP000225889"/>
    </source>
</evidence>
<dbReference type="Proteomes" id="UP000225889">
    <property type="component" value="Unassembled WGS sequence"/>
</dbReference>
<feature type="transmembrane region" description="Helical" evidence="1">
    <location>
        <begin position="20"/>
        <end position="39"/>
    </location>
</feature>
<dbReference type="RefSeq" id="WP_090151625.1">
    <property type="nucleotide sequence ID" value="NZ_PDYF01000008.1"/>
</dbReference>
<evidence type="ECO:0000256" key="1">
    <source>
        <dbReference type="SAM" id="Phobius"/>
    </source>
</evidence>
<reference evidence="2 3" key="2">
    <citation type="submission" date="2017-10" db="EMBL/GenBank/DDBJ databases">
        <authorList>
            <person name="Banno H."/>
            <person name="Chua N.-H."/>
        </authorList>
    </citation>
    <scope>NUCLEOTIDE SEQUENCE [LARGE SCALE GENOMIC DNA]</scope>
    <source>
        <strain evidence="2 3">JK626</strain>
    </source>
</reference>
<name>A0A2G3DXD7_9FIRM</name>
<proteinExistence type="predicted"/>